<feature type="region of interest" description="Disordered" evidence="1">
    <location>
        <begin position="47"/>
        <end position="72"/>
    </location>
</feature>
<feature type="chain" id="PRO_5040348003" description="Neuropeptide" evidence="2">
    <location>
        <begin position="18"/>
        <end position="89"/>
    </location>
</feature>
<protein>
    <recommendedName>
        <fullName evidence="5">Neuropeptide</fullName>
    </recommendedName>
</protein>
<feature type="compositionally biased region" description="Pro residues" evidence="1">
    <location>
        <begin position="54"/>
        <end position="72"/>
    </location>
</feature>
<evidence type="ECO:0008006" key="5">
    <source>
        <dbReference type="Google" id="ProtNLM"/>
    </source>
</evidence>
<organism evidence="3 4">
    <name type="scientific">Nezara viridula</name>
    <name type="common">Southern green stink bug</name>
    <name type="synonym">Cimex viridulus</name>
    <dbReference type="NCBI Taxonomy" id="85310"/>
    <lineage>
        <taxon>Eukaryota</taxon>
        <taxon>Metazoa</taxon>
        <taxon>Ecdysozoa</taxon>
        <taxon>Arthropoda</taxon>
        <taxon>Hexapoda</taxon>
        <taxon>Insecta</taxon>
        <taxon>Pterygota</taxon>
        <taxon>Neoptera</taxon>
        <taxon>Paraneoptera</taxon>
        <taxon>Hemiptera</taxon>
        <taxon>Heteroptera</taxon>
        <taxon>Panheteroptera</taxon>
        <taxon>Pentatomomorpha</taxon>
        <taxon>Pentatomoidea</taxon>
        <taxon>Pentatomidae</taxon>
        <taxon>Pentatominae</taxon>
        <taxon>Nezara</taxon>
    </lineage>
</organism>
<evidence type="ECO:0000256" key="2">
    <source>
        <dbReference type="SAM" id="SignalP"/>
    </source>
</evidence>
<evidence type="ECO:0000256" key="1">
    <source>
        <dbReference type="SAM" id="MobiDB-lite"/>
    </source>
</evidence>
<sequence length="89" mass="9290">MAFKVVALLAFVAAANAQLLRPAYRPYAVANTYAAAPALSLLALSHSPPAQSSVPPPPQPTSPAPSPPPTPPTLTNLFYAQYGLIFIFS</sequence>
<name>A0A9P0E7F3_NEZVI</name>
<feature type="signal peptide" evidence="2">
    <location>
        <begin position="1"/>
        <end position="17"/>
    </location>
</feature>
<accession>A0A9P0E7F3</accession>
<dbReference type="EMBL" id="OV725077">
    <property type="protein sequence ID" value="CAH1391268.1"/>
    <property type="molecule type" value="Genomic_DNA"/>
</dbReference>
<evidence type="ECO:0000313" key="4">
    <source>
        <dbReference type="Proteomes" id="UP001152798"/>
    </source>
</evidence>
<keyword evidence="2" id="KW-0732">Signal</keyword>
<gene>
    <name evidence="3" type="ORF">NEZAVI_LOCUS2313</name>
</gene>
<reference evidence="3" key="1">
    <citation type="submission" date="2022-01" db="EMBL/GenBank/DDBJ databases">
        <authorList>
            <person name="King R."/>
        </authorList>
    </citation>
    <scope>NUCLEOTIDE SEQUENCE</scope>
</reference>
<keyword evidence="4" id="KW-1185">Reference proteome</keyword>
<dbReference type="Proteomes" id="UP001152798">
    <property type="component" value="Chromosome 1"/>
</dbReference>
<proteinExistence type="predicted"/>
<evidence type="ECO:0000313" key="3">
    <source>
        <dbReference type="EMBL" id="CAH1391268.1"/>
    </source>
</evidence>
<dbReference type="AlphaFoldDB" id="A0A9P0E7F3"/>